<accession>A0ABM3R8A6</accession>
<gene>
    <name evidence="3" type="primary">LOC130467368</name>
</gene>
<dbReference type="PANTHER" id="PTHR33116">
    <property type="entry name" value="REVERSE TRANSCRIPTASE ZINC-BINDING DOMAIN-CONTAINING PROTEIN-RELATED-RELATED"/>
    <property type="match status" value="1"/>
</dbReference>
<sequence length="155" mass="18081">MPHYSVKQVYQKLVGDRPKVHWDKLVWNRLSTPKHRFIAWLTIQSRLQTTAKLASIGISNSSSCLICGQGDETHHHHLFFECSYSRQCLTELKTWLGIRTAATDLYLLYRSIRHGRSSKFRKQELSVLGLLYPYCQEYYRCFEASSEKQNSGSYA</sequence>
<dbReference type="InterPro" id="IPR026960">
    <property type="entry name" value="RVT-Znf"/>
</dbReference>
<evidence type="ECO:0000313" key="3">
    <source>
        <dbReference type="RefSeq" id="XP_056691846.1"/>
    </source>
</evidence>
<evidence type="ECO:0000259" key="1">
    <source>
        <dbReference type="Pfam" id="PF13966"/>
    </source>
</evidence>
<dbReference type="RefSeq" id="XP_056691846.1">
    <property type="nucleotide sequence ID" value="XM_056835868.1"/>
</dbReference>
<reference evidence="2" key="1">
    <citation type="journal article" date="2021" name="Nat. Commun.">
        <title>Genomic analyses provide insights into spinach domestication and the genetic basis of agronomic traits.</title>
        <authorList>
            <person name="Cai X."/>
            <person name="Sun X."/>
            <person name="Xu C."/>
            <person name="Sun H."/>
            <person name="Wang X."/>
            <person name="Ge C."/>
            <person name="Zhang Z."/>
            <person name="Wang Q."/>
            <person name="Fei Z."/>
            <person name="Jiao C."/>
            <person name="Wang Q."/>
        </authorList>
    </citation>
    <scope>NUCLEOTIDE SEQUENCE [LARGE SCALE GENOMIC DNA]</scope>
    <source>
        <strain evidence="2">cv. Varoflay</strain>
    </source>
</reference>
<dbReference type="Pfam" id="PF13966">
    <property type="entry name" value="zf-RVT"/>
    <property type="match status" value="1"/>
</dbReference>
<dbReference type="PANTHER" id="PTHR33116:SF84">
    <property type="entry name" value="RNA-DIRECTED DNA POLYMERASE"/>
    <property type="match status" value="1"/>
</dbReference>
<evidence type="ECO:0000313" key="2">
    <source>
        <dbReference type="Proteomes" id="UP000813463"/>
    </source>
</evidence>
<feature type="domain" description="Reverse transcriptase zinc-binding" evidence="1">
    <location>
        <begin position="4"/>
        <end position="87"/>
    </location>
</feature>
<dbReference type="Proteomes" id="UP000813463">
    <property type="component" value="Chromosome 2"/>
</dbReference>
<keyword evidence="2" id="KW-1185">Reference proteome</keyword>
<organism evidence="2 3">
    <name type="scientific">Spinacia oleracea</name>
    <name type="common">Spinach</name>
    <dbReference type="NCBI Taxonomy" id="3562"/>
    <lineage>
        <taxon>Eukaryota</taxon>
        <taxon>Viridiplantae</taxon>
        <taxon>Streptophyta</taxon>
        <taxon>Embryophyta</taxon>
        <taxon>Tracheophyta</taxon>
        <taxon>Spermatophyta</taxon>
        <taxon>Magnoliopsida</taxon>
        <taxon>eudicotyledons</taxon>
        <taxon>Gunneridae</taxon>
        <taxon>Pentapetalae</taxon>
        <taxon>Caryophyllales</taxon>
        <taxon>Chenopodiaceae</taxon>
        <taxon>Chenopodioideae</taxon>
        <taxon>Anserineae</taxon>
        <taxon>Spinacia</taxon>
    </lineage>
</organism>
<proteinExistence type="predicted"/>
<protein>
    <recommendedName>
        <fullName evidence="1">Reverse transcriptase zinc-binding domain-containing protein</fullName>
    </recommendedName>
</protein>
<dbReference type="GeneID" id="130467368"/>
<reference evidence="3" key="2">
    <citation type="submission" date="2025-08" db="UniProtKB">
        <authorList>
            <consortium name="RefSeq"/>
        </authorList>
    </citation>
    <scope>IDENTIFICATION</scope>
    <source>
        <tissue evidence="3">Leaf</tissue>
    </source>
</reference>
<name>A0ABM3R8A6_SPIOL</name>